<accession>A0ABV5ZQV6</accession>
<organism evidence="5 6">
    <name type="scientific">Hallella seregens ATCC 51272</name>
    <dbReference type="NCBI Taxonomy" id="1336250"/>
    <lineage>
        <taxon>Bacteria</taxon>
        <taxon>Pseudomonadati</taxon>
        <taxon>Bacteroidota</taxon>
        <taxon>Bacteroidia</taxon>
        <taxon>Bacteroidales</taxon>
        <taxon>Prevotellaceae</taxon>
        <taxon>Hallella</taxon>
    </lineage>
</organism>
<dbReference type="InterPro" id="IPR026856">
    <property type="entry name" value="Sialidase_fam"/>
</dbReference>
<comment type="similarity">
    <text evidence="2">Belongs to the glycosyl hydrolase 33 family.</text>
</comment>
<evidence type="ECO:0000313" key="5">
    <source>
        <dbReference type="EMBL" id="MFB9898626.1"/>
    </source>
</evidence>
<feature type="domain" description="Sialidase" evidence="4">
    <location>
        <begin position="105"/>
        <end position="358"/>
    </location>
</feature>
<proteinExistence type="inferred from homology"/>
<keyword evidence="5" id="KW-0378">Hydrolase</keyword>
<keyword evidence="6" id="KW-1185">Reference proteome</keyword>
<keyword evidence="5" id="KW-0326">Glycosidase</keyword>
<dbReference type="Pfam" id="PF13088">
    <property type="entry name" value="BNR_2"/>
    <property type="match status" value="1"/>
</dbReference>
<dbReference type="CDD" id="cd15482">
    <property type="entry name" value="Sialidase_non-viral"/>
    <property type="match status" value="1"/>
</dbReference>
<protein>
    <recommendedName>
        <fullName evidence="3">exo-alpha-sialidase</fullName>
        <ecNumber evidence="3">3.2.1.18</ecNumber>
    </recommendedName>
</protein>
<dbReference type="GO" id="GO:0016798">
    <property type="term" value="F:hydrolase activity, acting on glycosyl bonds"/>
    <property type="evidence" value="ECO:0007669"/>
    <property type="project" value="UniProtKB-KW"/>
</dbReference>
<name>A0ABV5ZQV6_9BACT</name>
<evidence type="ECO:0000256" key="3">
    <source>
        <dbReference type="ARBA" id="ARBA00012733"/>
    </source>
</evidence>
<sequence>MKNSIPLSQMLMRNNFCRRIKGLRVTPVQLAFVLLVGFPIGTTAQTTDKEVVVFDNAHSEVPYRIPALAYTRDGRLIAVCDYRISKSDIGINNRNGLWQINEVMRMSTDNGRTWGAVKTVAEGNELADDWHAAFGDPCIVADRESDQILMGCVAGKIGYWGENRSTRGRRQDCVFFRSNDGGHTWGPGELRTDDIWNLYEGTLPGGQSAHGLFLTSGKIMQSRYVKAGSHYRLYIAHPVRLDSFDKRMGTFVIYSDDFGKTWRVLGGTAAPASIAQDESKVEELPDGSVLLSCRDKDGGRRFNVYTYTDPKTAAGTWGEEVMPSNMTRDSINAVNGGIMVVSARQTSTGRPICLLLQSVPQSPERRTMGFYYKVVTNRTDYATPSRLAAGWVKGLKITDATACYSTMVLMDDGYIGLLYEKNSHNDGYDIVFQRLSLDEITGNQYHYDDTQPCRPT</sequence>
<gene>
    <name evidence="5" type="ORF">ACFFK8_12695</name>
</gene>
<evidence type="ECO:0000256" key="1">
    <source>
        <dbReference type="ARBA" id="ARBA00000427"/>
    </source>
</evidence>
<evidence type="ECO:0000313" key="6">
    <source>
        <dbReference type="Proteomes" id="UP001589688"/>
    </source>
</evidence>
<dbReference type="RefSeq" id="WP_027952352.1">
    <property type="nucleotide sequence ID" value="NZ_JADU01000017.1"/>
</dbReference>
<dbReference type="EMBL" id="JBHLZF010000002">
    <property type="protein sequence ID" value="MFB9898626.1"/>
    <property type="molecule type" value="Genomic_DNA"/>
</dbReference>
<dbReference type="Proteomes" id="UP001589688">
    <property type="component" value="Unassembled WGS sequence"/>
</dbReference>
<evidence type="ECO:0000256" key="2">
    <source>
        <dbReference type="ARBA" id="ARBA00009348"/>
    </source>
</evidence>
<dbReference type="SUPFAM" id="SSF50939">
    <property type="entry name" value="Sialidases"/>
    <property type="match status" value="1"/>
</dbReference>
<dbReference type="PANTHER" id="PTHR10628">
    <property type="entry name" value="SIALIDASE"/>
    <property type="match status" value="1"/>
</dbReference>
<comment type="caution">
    <text evidence="5">The sequence shown here is derived from an EMBL/GenBank/DDBJ whole genome shotgun (WGS) entry which is preliminary data.</text>
</comment>
<dbReference type="PANTHER" id="PTHR10628:SF30">
    <property type="entry name" value="EXO-ALPHA-SIALIDASE"/>
    <property type="match status" value="1"/>
</dbReference>
<dbReference type="EC" id="3.2.1.18" evidence="3"/>
<evidence type="ECO:0000259" key="4">
    <source>
        <dbReference type="Pfam" id="PF13088"/>
    </source>
</evidence>
<dbReference type="Gene3D" id="2.120.10.10">
    <property type="match status" value="1"/>
</dbReference>
<comment type="catalytic activity">
    <reaction evidence="1">
        <text>Hydrolysis of alpha-(2-&gt;3)-, alpha-(2-&gt;6)-, alpha-(2-&gt;8)- glycosidic linkages of terminal sialic acid residues in oligosaccharides, glycoproteins, glycolipids, colominic acid and synthetic substrates.</text>
        <dbReference type="EC" id="3.2.1.18"/>
    </reaction>
</comment>
<reference evidence="5 6" key="1">
    <citation type="submission" date="2024-09" db="EMBL/GenBank/DDBJ databases">
        <authorList>
            <person name="Sun Q."/>
            <person name="Mori K."/>
        </authorList>
    </citation>
    <scope>NUCLEOTIDE SEQUENCE [LARGE SCALE GENOMIC DNA]</scope>
    <source>
        <strain evidence="5 6">ATCC 51272</strain>
    </source>
</reference>
<dbReference type="InterPro" id="IPR036278">
    <property type="entry name" value="Sialidase_sf"/>
</dbReference>
<dbReference type="InterPro" id="IPR011040">
    <property type="entry name" value="Sialidase"/>
</dbReference>